<name>A0A9P0D9U1_9CUCU</name>
<sequence>MFQILPVIAASYFNLTTLPVEMWSTILRYLDPLSLLDVARSTTYLLNVCQGDPMLRKQLQRGLKEEKNLAKDLIANPRKILIAKRRLLAKKAFHNVFEKKEIFTNILKRKASRDLEDNRRPTKKVKLCRI</sequence>
<accession>A0A9P0D9U1</accession>
<gene>
    <name evidence="2" type="ORF">PSYICH_LOCUS14274</name>
</gene>
<dbReference type="EMBL" id="OV651820">
    <property type="protein sequence ID" value="CAH1114594.1"/>
    <property type="molecule type" value="Genomic_DNA"/>
</dbReference>
<dbReference type="OrthoDB" id="6781276at2759"/>
<dbReference type="PROSITE" id="PS50181">
    <property type="entry name" value="FBOX"/>
    <property type="match status" value="1"/>
</dbReference>
<evidence type="ECO:0000259" key="1">
    <source>
        <dbReference type="PROSITE" id="PS50181"/>
    </source>
</evidence>
<reference evidence="2" key="1">
    <citation type="submission" date="2022-01" db="EMBL/GenBank/DDBJ databases">
        <authorList>
            <person name="King R."/>
        </authorList>
    </citation>
    <scope>NUCLEOTIDE SEQUENCE</scope>
</reference>
<organism evidence="2 3">
    <name type="scientific">Psylliodes chrysocephalus</name>
    <dbReference type="NCBI Taxonomy" id="3402493"/>
    <lineage>
        <taxon>Eukaryota</taxon>
        <taxon>Metazoa</taxon>
        <taxon>Ecdysozoa</taxon>
        <taxon>Arthropoda</taxon>
        <taxon>Hexapoda</taxon>
        <taxon>Insecta</taxon>
        <taxon>Pterygota</taxon>
        <taxon>Neoptera</taxon>
        <taxon>Endopterygota</taxon>
        <taxon>Coleoptera</taxon>
        <taxon>Polyphaga</taxon>
        <taxon>Cucujiformia</taxon>
        <taxon>Chrysomeloidea</taxon>
        <taxon>Chrysomelidae</taxon>
        <taxon>Galerucinae</taxon>
        <taxon>Alticini</taxon>
        <taxon>Psylliodes</taxon>
    </lineage>
</organism>
<feature type="domain" description="F-box" evidence="1">
    <location>
        <begin position="12"/>
        <end position="58"/>
    </location>
</feature>
<dbReference type="AlphaFoldDB" id="A0A9P0D9U1"/>
<dbReference type="SUPFAM" id="SSF81383">
    <property type="entry name" value="F-box domain"/>
    <property type="match status" value="1"/>
</dbReference>
<dbReference type="Proteomes" id="UP001153636">
    <property type="component" value="Chromosome 8"/>
</dbReference>
<protein>
    <recommendedName>
        <fullName evidence="1">F-box domain-containing protein</fullName>
    </recommendedName>
</protein>
<keyword evidence="3" id="KW-1185">Reference proteome</keyword>
<dbReference type="InterPro" id="IPR036047">
    <property type="entry name" value="F-box-like_dom_sf"/>
</dbReference>
<dbReference type="InterPro" id="IPR001810">
    <property type="entry name" value="F-box_dom"/>
</dbReference>
<evidence type="ECO:0000313" key="2">
    <source>
        <dbReference type="EMBL" id="CAH1114594.1"/>
    </source>
</evidence>
<evidence type="ECO:0000313" key="3">
    <source>
        <dbReference type="Proteomes" id="UP001153636"/>
    </source>
</evidence>
<proteinExistence type="predicted"/>